<organism evidence="9 10">
    <name type="scientific">Dendrobium nobile</name>
    <name type="common">Orchid</name>
    <dbReference type="NCBI Taxonomy" id="94219"/>
    <lineage>
        <taxon>Eukaryota</taxon>
        <taxon>Viridiplantae</taxon>
        <taxon>Streptophyta</taxon>
        <taxon>Embryophyta</taxon>
        <taxon>Tracheophyta</taxon>
        <taxon>Spermatophyta</taxon>
        <taxon>Magnoliopsida</taxon>
        <taxon>Liliopsida</taxon>
        <taxon>Asparagales</taxon>
        <taxon>Orchidaceae</taxon>
        <taxon>Epidendroideae</taxon>
        <taxon>Malaxideae</taxon>
        <taxon>Dendrobiinae</taxon>
        <taxon>Dendrobium</taxon>
    </lineage>
</organism>
<dbReference type="PANTHER" id="PTHR31669">
    <property type="entry name" value="PROTEIN FAR1-RELATED SEQUENCE 10-RELATED"/>
    <property type="match status" value="1"/>
</dbReference>
<name>A0A8T3B8W8_DENNO</name>
<comment type="similarity">
    <text evidence="1 6">Belongs to the FHY3/FAR1 family.</text>
</comment>
<evidence type="ECO:0000313" key="9">
    <source>
        <dbReference type="EMBL" id="KAI0507847.1"/>
    </source>
</evidence>
<evidence type="ECO:0000256" key="2">
    <source>
        <dbReference type="ARBA" id="ARBA00022723"/>
    </source>
</evidence>
<dbReference type="Pfam" id="PF10551">
    <property type="entry name" value="MULE"/>
    <property type="match status" value="1"/>
</dbReference>
<dbReference type="GO" id="GO:0005634">
    <property type="term" value="C:nucleus"/>
    <property type="evidence" value="ECO:0007669"/>
    <property type="project" value="UniProtKB-SubCell"/>
</dbReference>
<evidence type="ECO:0000256" key="6">
    <source>
        <dbReference type="RuleBase" id="RU367018"/>
    </source>
</evidence>
<dbReference type="OrthoDB" id="2402896at2759"/>
<evidence type="ECO:0000256" key="5">
    <source>
        <dbReference type="PROSITE-ProRule" id="PRU00325"/>
    </source>
</evidence>
<comment type="function">
    <text evidence="6">Putative transcription activator involved in regulating light control of development.</text>
</comment>
<reference evidence="9" key="1">
    <citation type="journal article" date="2022" name="Front. Genet.">
        <title>Chromosome-Scale Assembly of the Dendrobium nobile Genome Provides Insights Into the Molecular Mechanism of the Biosynthesis of the Medicinal Active Ingredient of Dendrobium.</title>
        <authorList>
            <person name="Xu Q."/>
            <person name="Niu S.-C."/>
            <person name="Li K.-L."/>
            <person name="Zheng P.-J."/>
            <person name="Zhang X.-J."/>
            <person name="Jia Y."/>
            <person name="Liu Y."/>
            <person name="Niu Y.-X."/>
            <person name="Yu L.-H."/>
            <person name="Chen D.-F."/>
            <person name="Zhang G.-Q."/>
        </authorList>
    </citation>
    <scope>NUCLEOTIDE SEQUENCE</scope>
    <source>
        <tissue evidence="9">Leaf</tissue>
    </source>
</reference>
<dbReference type="InterPro" id="IPR004330">
    <property type="entry name" value="FAR1_DNA_bnd_dom"/>
</dbReference>
<dbReference type="Pfam" id="PF04434">
    <property type="entry name" value="SWIM"/>
    <property type="match status" value="1"/>
</dbReference>
<keyword evidence="3 5" id="KW-0863">Zinc-finger</keyword>
<dbReference type="InterPro" id="IPR018289">
    <property type="entry name" value="MULE_transposase_dom"/>
</dbReference>
<protein>
    <recommendedName>
        <fullName evidence="6">Protein FAR1-RELATED SEQUENCE</fullName>
    </recommendedName>
</protein>
<dbReference type="EMBL" id="JAGYWB010000010">
    <property type="protein sequence ID" value="KAI0507847.1"/>
    <property type="molecule type" value="Genomic_DNA"/>
</dbReference>
<dbReference type="PROSITE" id="PS50966">
    <property type="entry name" value="ZF_SWIM"/>
    <property type="match status" value="1"/>
</dbReference>
<dbReference type="Proteomes" id="UP000829196">
    <property type="component" value="Unassembled WGS sequence"/>
</dbReference>
<dbReference type="SMART" id="SM00575">
    <property type="entry name" value="ZnF_PMZ"/>
    <property type="match status" value="1"/>
</dbReference>
<evidence type="ECO:0000259" key="8">
    <source>
        <dbReference type="PROSITE" id="PS50966"/>
    </source>
</evidence>
<dbReference type="AlphaFoldDB" id="A0A8T3B8W8"/>
<comment type="caution">
    <text evidence="9">The sequence shown here is derived from an EMBL/GenBank/DDBJ whole genome shotgun (WGS) entry which is preliminary data.</text>
</comment>
<dbReference type="InterPro" id="IPR007527">
    <property type="entry name" value="Znf_SWIM"/>
</dbReference>
<feature type="region of interest" description="Disordered" evidence="7">
    <location>
        <begin position="239"/>
        <end position="258"/>
    </location>
</feature>
<gene>
    <name evidence="9" type="ORF">KFK09_013975</name>
</gene>
<evidence type="ECO:0000256" key="4">
    <source>
        <dbReference type="ARBA" id="ARBA00022833"/>
    </source>
</evidence>
<evidence type="ECO:0000313" key="10">
    <source>
        <dbReference type="Proteomes" id="UP000829196"/>
    </source>
</evidence>
<keyword evidence="4 6" id="KW-0862">Zinc</keyword>
<dbReference type="GO" id="GO:0008270">
    <property type="term" value="F:zinc ion binding"/>
    <property type="evidence" value="ECO:0007669"/>
    <property type="project" value="UniProtKB-UniRule"/>
</dbReference>
<sequence length="820" mass="94827">MSETVESRSSSCAGTVVDSWVPKLDMVFESDEKAYQFYCLYAREIGFGVRKNVVKRRANNTVYARGFCCYKEGFCRTTKEGKKPRPDVRTGCGAHIIVRLLDDGKFHVTEFEAEHNHELVGKNQETQMESINGVGAMAKVGRRNFGRQFTRKSILSNFMPSKSVDPSKLGSDKALVPVEGVDSENWLPKIDMEFEDDDEAYEFYVNYAARTGFSVRKNQLRRRTSGLVYSRTYSCHKEGQSRKITEHEKRGDKLVRGPKPYERTGCLASMTIKIMKNGRYRVVEFEPKHNHPLVIPSKLHLFRWRWQRELMGTRANLMESGDDNGKPLEPFDGKKDDQDGSDTSFPLISLDCRNYIPSKRAYEALPGDVGALMQYVQEKQLEDPSFYYALQLDRNDKVASIFWADAKSMFEFECFGDVLCFDTTYKYRDYGRPFSPFLGVNNHKQTVIFGAALLYDETKESFVWLFETFKTAMAGKKPHVVFTDRCEDMNNAIAAVWPGTIHRICAWHIYNDAMKHLNHVFQGSTTFAKDFSQCLYDIEDEEDFTSRWEVLLEKYDLGNNSWLAELYEDREKWSLAYGRQTFCADINSTLTKDTMGSRLKNELDLDLNLLDFFKYFESMLNEKRNAELQADYRGCHSAVKMPASKMLRQAANVYTPAVFKTFQNEFELSMDMMVYLSGQVQTTYVYKVTIEDSPKEYIVRFDSFDNTCICSCKKFDCIGIQCRHVMKVLDIINIKELPPQYLLKRWRKDAKSKNLVGIQEIELENENTLGERYSHLRGICNRIAVRAAETVDSYAFIETLSSEVMDQVYKIMKGKPPERH</sequence>
<comment type="subcellular location">
    <subcellularLocation>
        <location evidence="6">Nucleus</location>
    </subcellularLocation>
</comment>
<accession>A0A8T3B8W8</accession>
<feature type="domain" description="SWIM-type" evidence="8">
    <location>
        <begin position="697"/>
        <end position="733"/>
    </location>
</feature>
<evidence type="ECO:0000256" key="1">
    <source>
        <dbReference type="ARBA" id="ARBA00005889"/>
    </source>
</evidence>
<dbReference type="Pfam" id="PF03101">
    <property type="entry name" value="FAR1"/>
    <property type="match status" value="2"/>
</dbReference>
<keyword evidence="10" id="KW-1185">Reference proteome</keyword>
<dbReference type="InterPro" id="IPR031052">
    <property type="entry name" value="FHY3/FAR1"/>
</dbReference>
<feature type="region of interest" description="Disordered" evidence="7">
    <location>
        <begin position="317"/>
        <end position="341"/>
    </location>
</feature>
<feature type="compositionally biased region" description="Basic and acidic residues" evidence="7">
    <location>
        <begin position="323"/>
        <end position="338"/>
    </location>
</feature>
<keyword evidence="2 6" id="KW-0479">Metal-binding</keyword>
<keyword evidence="6" id="KW-0539">Nucleus</keyword>
<dbReference type="GO" id="GO:0006355">
    <property type="term" value="P:regulation of DNA-templated transcription"/>
    <property type="evidence" value="ECO:0007669"/>
    <property type="project" value="UniProtKB-UniRule"/>
</dbReference>
<dbReference type="InterPro" id="IPR006564">
    <property type="entry name" value="Znf_PMZ"/>
</dbReference>
<proteinExistence type="inferred from homology"/>
<evidence type="ECO:0000256" key="7">
    <source>
        <dbReference type="SAM" id="MobiDB-lite"/>
    </source>
</evidence>
<dbReference type="PANTHER" id="PTHR31669:SF281">
    <property type="entry name" value="PROTEIN FAR1-RELATED SEQUENCE"/>
    <property type="match status" value="1"/>
</dbReference>
<evidence type="ECO:0000256" key="3">
    <source>
        <dbReference type="ARBA" id="ARBA00022771"/>
    </source>
</evidence>